<feature type="region of interest" description="Disordered" evidence="1">
    <location>
        <begin position="1"/>
        <end position="64"/>
    </location>
</feature>
<dbReference type="Proteomes" id="UP000654075">
    <property type="component" value="Unassembled WGS sequence"/>
</dbReference>
<evidence type="ECO:0000313" key="3">
    <source>
        <dbReference type="EMBL" id="CAE8624219.1"/>
    </source>
</evidence>
<dbReference type="AlphaFoldDB" id="A0A813FLG0"/>
<dbReference type="EMBL" id="CAJNNV010025175">
    <property type="protein sequence ID" value="CAE8612888.1"/>
    <property type="molecule type" value="Genomic_DNA"/>
</dbReference>
<name>A0A813FLG0_POLGL</name>
<evidence type="ECO:0000313" key="4">
    <source>
        <dbReference type="Proteomes" id="UP000654075"/>
    </source>
</evidence>
<feature type="non-terminal residue" evidence="2">
    <location>
        <position position="208"/>
    </location>
</feature>
<protein>
    <submittedName>
        <fullName evidence="2">Uncharacterized protein</fullName>
    </submittedName>
</protein>
<evidence type="ECO:0000313" key="2">
    <source>
        <dbReference type="EMBL" id="CAE8612888.1"/>
    </source>
</evidence>
<reference evidence="2" key="1">
    <citation type="submission" date="2021-02" db="EMBL/GenBank/DDBJ databases">
        <authorList>
            <person name="Dougan E. K."/>
            <person name="Rhodes N."/>
            <person name="Thang M."/>
            <person name="Chan C."/>
        </authorList>
    </citation>
    <scope>NUCLEOTIDE SEQUENCE</scope>
</reference>
<keyword evidence="4" id="KW-1185">Reference proteome</keyword>
<feature type="compositionally biased region" description="Low complexity" evidence="1">
    <location>
        <begin position="51"/>
        <end position="63"/>
    </location>
</feature>
<organism evidence="2 4">
    <name type="scientific">Polarella glacialis</name>
    <name type="common">Dinoflagellate</name>
    <dbReference type="NCBI Taxonomy" id="89957"/>
    <lineage>
        <taxon>Eukaryota</taxon>
        <taxon>Sar</taxon>
        <taxon>Alveolata</taxon>
        <taxon>Dinophyceae</taxon>
        <taxon>Suessiales</taxon>
        <taxon>Suessiaceae</taxon>
        <taxon>Polarella</taxon>
    </lineage>
</organism>
<proteinExistence type="predicted"/>
<dbReference type="Proteomes" id="UP000626109">
    <property type="component" value="Unassembled WGS sequence"/>
</dbReference>
<evidence type="ECO:0000256" key="1">
    <source>
        <dbReference type="SAM" id="MobiDB-lite"/>
    </source>
</evidence>
<gene>
    <name evidence="2" type="ORF">PGLA1383_LOCUS30674</name>
    <name evidence="3" type="ORF">PGLA2088_LOCUS306</name>
</gene>
<sequence>QMGLPVSGSMPAEPPGPSEMWEHQSALERHRGHNRRGGLQKASPMPPEPPGQGSAASSSSSPELKCQSMQVLMVREGEAKAWLSYLPSQIGAPLASMVGGSSSSSSHRHLELLPSATVGQARRCFGHPLAGAAQLLASADSATTPAGPQRSAAELADETPLWQISQGCRVSLGFNSSGAARSELWQEKELRTYWRTLSSIWHDYRSGD</sequence>
<dbReference type="EMBL" id="CAJNNW010000159">
    <property type="protein sequence ID" value="CAE8624219.1"/>
    <property type="molecule type" value="Genomic_DNA"/>
</dbReference>
<feature type="compositionally biased region" description="Basic and acidic residues" evidence="1">
    <location>
        <begin position="20"/>
        <end position="29"/>
    </location>
</feature>
<comment type="caution">
    <text evidence="2">The sequence shown here is derived from an EMBL/GenBank/DDBJ whole genome shotgun (WGS) entry which is preliminary data.</text>
</comment>
<accession>A0A813FLG0</accession>